<evidence type="ECO:0000313" key="3">
    <source>
        <dbReference type="Proteomes" id="UP001497482"/>
    </source>
</evidence>
<organism evidence="2 3">
    <name type="scientific">Knipowitschia caucasica</name>
    <name type="common">Caucasian dwarf goby</name>
    <name type="synonym">Pomatoschistus caucasicus</name>
    <dbReference type="NCBI Taxonomy" id="637954"/>
    <lineage>
        <taxon>Eukaryota</taxon>
        <taxon>Metazoa</taxon>
        <taxon>Chordata</taxon>
        <taxon>Craniata</taxon>
        <taxon>Vertebrata</taxon>
        <taxon>Euteleostomi</taxon>
        <taxon>Actinopterygii</taxon>
        <taxon>Neopterygii</taxon>
        <taxon>Teleostei</taxon>
        <taxon>Neoteleostei</taxon>
        <taxon>Acanthomorphata</taxon>
        <taxon>Gobiaria</taxon>
        <taxon>Gobiiformes</taxon>
        <taxon>Gobioidei</taxon>
        <taxon>Gobiidae</taxon>
        <taxon>Gobiinae</taxon>
        <taxon>Knipowitschia</taxon>
    </lineage>
</organism>
<gene>
    <name evidence="2" type="ORF">KC01_LOCUS19071</name>
</gene>
<dbReference type="EMBL" id="OZ035840">
    <property type="protein sequence ID" value="CAL1589439.1"/>
    <property type="molecule type" value="Genomic_DNA"/>
</dbReference>
<dbReference type="Proteomes" id="UP001497482">
    <property type="component" value="Chromosome 18"/>
</dbReference>
<dbReference type="AlphaFoldDB" id="A0AAV2KIP2"/>
<proteinExistence type="predicted"/>
<feature type="compositionally biased region" description="Basic and acidic residues" evidence="1">
    <location>
        <begin position="89"/>
        <end position="110"/>
    </location>
</feature>
<evidence type="ECO:0000256" key="1">
    <source>
        <dbReference type="SAM" id="MobiDB-lite"/>
    </source>
</evidence>
<name>A0AAV2KIP2_KNICA</name>
<protein>
    <submittedName>
        <fullName evidence="2">Uncharacterized protein</fullName>
    </submittedName>
</protein>
<feature type="region of interest" description="Disordered" evidence="1">
    <location>
        <begin position="80"/>
        <end position="110"/>
    </location>
</feature>
<sequence>MVQKEWDWNLQPHGTERVGLEPSASWYRKSGTGTFSLTVQKEWDWNPQPHGTERVGLEPSASWYRKSGTGTFSLTVQKEWDWNPQPHDSGGKRADNAVVQERDKGEREHV</sequence>
<evidence type="ECO:0000313" key="2">
    <source>
        <dbReference type="EMBL" id="CAL1589439.1"/>
    </source>
</evidence>
<keyword evidence="3" id="KW-1185">Reference proteome</keyword>
<accession>A0AAV2KIP2</accession>
<reference evidence="2 3" key="1">
    <citation type="submission" date="2024-04" db="EMBL/GenBank/DDBJ databases">
        <authorList>
            <person name="Waldvogel A.-M."/>
            <person name="Schoenle A."/>
        </authorList>
    </citation>
    <scope>NUCLEOTIDE SEQUENCE [LARGE SCALE GENOMIC DNA]</scope>
</reference>